<evidence type="ECO:0000313" key="1">
    <source>
        <dbReference type="EMBL" id="JAD16332.1"/>
    </source>
</evidence>
<reference evidence="1" key="1">
    <citation type="submission" date="2014-09" db="EMBL/GenBank/DDBJ databases">
        <authorList>
            <person name="Magalhaes I.L.F."/>
            <person name="Oliveira U."/>
            <person name="Santos F.R."/>
            <person name="Vidigal T.H.D.A."/>
            <person name="Brescovit A.D."/>
            <person name="Santos A.J."/>
        </authorList>
    </citation>
    <scope>NUCLEOTIDE SEQUENCE</scope>
    <source>
        <tissue evidence="1">Shoot tissue taken approximately 20 cm above the soil surface</tissue>
    </source>
</reference>
<dbReference type="AlphaFoldDB" id="A0A0A9U527"/>
<proteinExistence type="predicted"/>
<name>A0A0A9U527_ARUDO</name>
<sequence>MNEKRALFCKQQQLTTKEKTIISSQK</sequence>
<dbReference type="EMBL" id="GBRH01281563">
    <property type="protein sequence ID" value="JAD16332.1"/>
    <property type="molecule type" value="Transcribed_RNA"/>
</dbReference>
<accession>A0A0A9U527</accession>
<organism evidence="1">
    <name type="scientific">Arundo donax</name>
    <name type="common">Giant reed</name>
    <name type="synonym">Donax arundinaceus</name>
    <dbReference type="NCBI Taxonomy" id="35708"/>
    <lineage>
        <taxon>Eukaryota</taxon>
        <taxon>Viridiplantae</taxon>
        <taxon>Streptophyta</taxon>
        <taxon>Embryophyta</taxon>
        <taxon>Tracheophyta</taxon>
        <taxon>Spermatophyta</taxon>
        <taxon>Magnoliopsida</taxon>
        <taxon>Liliopsida</taxon>
        <taxon>Poales</taxon>
        <taxon>Poaceae</taxon>
        <taxon>PACMAD clade</taxon>
        <taxon>Arundinoideae</taxon>
        <taxon>Arundineae</taxon>
        <taxon>Arundo</taxon>
    </lineage>
</organism>
<reference evidence="1" key="2">
    <citation type="journal article" date="2015" name="Data Brief">
        <title>Shoot transcriptome of the giant reed, Arundo donax.</title>
        <authorList>
            <person name="Barrero R.A."/>
            <person name="Guerrero F.D."/>
            <person name="Moolhuijzen P."/>
            <person name="Goolsby J.A."/>
            <person name="Tidwell J."/>
            <person name="Bellgard S.E."/>
            <person name="Bellgard M.I."/>
        </authorList>
    </citation>
    <scope>NUCLEOTIDE SEQUENCE</scope>
    <source>
        <tissue evidence="1">Shoot tissue taken approximately 20 cm above the soil surface</tissue>
    </source>
</reference>
<protein>
    <submittedName>
        <fullName evidence="1">Uncharacterized protein</fullName>
    </submittedName>
</protein>